<dbReference type="SUPFAM" id="SSF88723">
    <property type="entry name" value="PIN domain-like"/>
    <property type="match status" value="1"/>
</dbReference>
<evidence type="ECO:0000256" key="1">
    <source>
        <dbReference type="ARBA" id="ARBA00022649"/>
    </source>
</evidence>
<keyword evidence="4 6" id="KW-0378">Hydrolase</keyword>
<keyword evidence="3 6" id="KW-0479">Metal-binding</keyword>
<organism evidence="8 9">
    <name type="scientific">Garicola koreensis</name>
    <dbReference type="NCBI Taxonomy" id="1262554"/>
    <lineage>
        <taxon>Bacteria</taxon>
        <taxon>Bacillati</taxon>
        <taxon>Actinomycetota</taxon>
        <taxon>Actinomycetes</taxon>
        <taxon>Micrococcales</taxon>
        <taxon>Micrococcaceae</taxon>
        <taxon>Garicola</taxon>
    </lineage>
</organism>
<dbReference type="InterPro" id="IPR002716">
    <property type="entry name" value="PIN_dom"/>
</dbReference>
<keyword evidence="1 6" id="KW-1277">Toxin-antitoxin system</keyword>
<dbReference type="EMBL" id="JACIBT010000004">
    <property type="protein sequence ID" value="MBB3667858.1"/>
    <property type="molecule type" value="Genomic_DNA"/>
</dbReference>
<dbReference type="Gene3D" id="3.40.50.1010">
    <property type="entry name" value="5'-nuclease"/>
    <property type="match status" value="1"/>
</dbReference>
<evidence type="ECO:0000313" key="9">
    <source>
        <dbReference type="Proteomes" id="UP000547528"/>
    </source>
</evidence>
<dbReference type="PANTHER" id="PTHR35901">
    <property type="entry name" value="RIBONUCLEASE VAPC3"/>
    <property type="match status" value="1"/>
</dbReference>
<dbReference type="AlphaFoldDB" id="A0A7W5TUM2"/>
<proteinExistence type="inferred from homology"/>
<reference evidence="8 9" key="1">
    <citation type="submission" date="2020-08" db="EMBL/GenBank/DDBJ databases">
        <title>Sequencing the genomes of 1000 actinobacteria strains.</title>
        <authorList>
            <person name="Klenk H.-P."/>
        </authorList>
    </citation>
    <scope>NUCLEOTIDE SEQUENCE [LARGE SCALE GENOMIC DNA]</scope>
    <source>
        <strain evidence="8 9">DSM 28238</strain>
    </source>
</reference>
<evidence type="ECO:0000256" key="5">
    <source>
        <dbReference type="ARBA" id="ARBA00022842"/>
    </source>
</evidence>
<accession>A0A7W5TUM2</accession>
<evidence type="ECO:0000256" key="6">
    <source>
        <dbReference type="HAMAP-Rule" id="MF_00265"/>
    </source>
</evidence>
<keyword evidence="9" id="KW-1185">Reference proteome</keyword>
<dbReference type="Pfam" id="PF01850">
    <property type="entry name" value="PIN"/>
    <property type="match status" value="1"/>
</dbReference>
<comment type="similarity">
    <text evidence="6">Belongs to the PINc/VapC protein family.</text>
</comment>
<evidence type="ECO:0000259" key="7">
    <source>
        <dbReference type="Pfam" id="PF01850"/>
    </source>
</evidence>
<protein>
    <recommendedName>
        <fullName evidence="6">Ribonuclease VapC</fullName>
        <shortName evidence="6">RNase VapC</shortName>
        <ecNumber evidence="6">3.1.-.-</ecNumber>
    </recommendedName>
    <alternativeName>
        <fullName evidence="6">Toxin VapC</fullName>
    </alternativeName>
</protein>
<feature type="binding site" evidence="6">
    <location>
        <position position="98"/>
    </location>
    <ligand>
        <name>Mg(2+)</name>
        <dbReference type="ChEBI" id="CHEBI:18420"/>
    </ligand>
</feature>
<dbReference type="GO" id="GO:0016787">
    <property type="term" value="F:hydrolase activity"/>
    <property type="evidence" value="ECO:0007669"/>
    <property type="project" value="UniProtKB-KW"/>
</dbReference>
<dbReference type="RefSeq" id="WP_221206210.1">
    <property type="nucleotide sequence ID" value="NZ_BAABKR010000016.1"/>
</dbReference>
<sequence length="133" mass="14124">MSLAVVDASVLTAFYAADDPRHAAVSARLSAGDALFAPAHMDVEVVSALRGLSRRHPALSTAVPGALKHLAGFPIRRMPLAPMLPRIWELHQNITPYDAAYVALAERLDSPLITCDGKLAAAAESRCTIDLIA</sequence>
<dbReference type="GO" id="GO:0004540">
    <property type="term" value="F:RNA nuclease activity"/>
    <property type="evidence" value="ECO:0007669"/>
    <property type="project" value="InterPro"/>
</dbReference>
<comment type="function">
    <text evidence="6">Toxic component of a toxin-antitoxin (TA) system. An RNase.</text>
</comment>
<evidence type="ECO:0000256" key="4">
    <source>
        <dbReference type="ARBA" id="ARBA00022801"/>
    </source>
</evidence>
<evidence type="ECO:0000313" key="8">
    <source>
        <dbReference type="EMBL" id="MBB3667858.1"/>
    </source>
</evidence>
<dbReference type="InterPro" id="IPR022907">
    <property type="entry name" value="VapC_family"/>
</dbReference>
<dbReference type="GO" id="GO:0000287">
    <property type="term" value="F:magnesium ion binding"/>
    <property type="evidence" value="ECO:0007669"/>
    <property type="project" value="UniProtKB-UniRule"/>
</dbReference>
<evidence type="ECO:0000256" key="2">
    <source>
        <dbReference type="ARBA" id="ARBA00022722"/>
    </source>
</evidence>
<feature type="domain" description="PIN" evidence="7">
    <location>
        <begin position="5"/>
        <end position="123"/>
    </location>
</feature>
<name>A0A7W5TUM2_9MICC</name>
<dbReference type="InterPro" id="IPR044153">
    <property type="entry name" value="PIN_Pae0151-like"/>
</dbReference>
<dbReference type="Proteomes" id="UP000547528">
    <property type="component" value="Unassembled WGS sequence"/>
</dbReference>
<feature type="binding site" evidence="6">
    <location>
        <position position="7"/>
    </location>
    <ligand>
        <name>Mg(2+)</name>
        <dbReference type="ChEBI" id="CHEBI:18420"/>
    </ligand>
</feature>
<keyword evidence="6" id="KW-0800">Toxin</keyword>
<keyword evidence="2 6" id="KW-0540">Nuclease</keyword>
<dbReference type="InterPro" id="IPR051619">
    <property type="entry name" value="TypeII_TA_RNase_PINc/VapC"/>
</dbReference>
<dbReference type="HAMAP" id="MF_00265">
    <property type="entry name" value="VapC_Nob1"/>
    <property type="match status" value="1"/>
</dbReference>
<comment type="caution">
    <text evidence="8">The sequence shown here is derived from an EMBL/GenBank/DDBJ whole genome shotgun (WGS) entry which is preliminary data.</text>
</comment>
<dbReference type="InterPro" id="IPR029060">
    <property type="entry name" value="PIN-like_dom_sf"/>
</dbReference>
<comment type="cofactor">
    <cofactor evidence="6">
        <name>Mg(2+)</name>
        <dbReference type="ChEBI" id="CHEBI:18420"/>
    </cofactor>
</comment>
<dbReference type="PANTHER" id="PTHR35901:SF1">
    <property type="entry name" value="EXONUCLEASE VAPC9"/>
    <property type="match status" value="1"/>
</dbReference>
<keyword evidence="5 6" id="KW-0460">Magnesium</keyword>
<dbReference type="CDD" id="cd09873">
    <property type="entry name" value="PIN_Pae0151-like"/>
    <property type="match status" value="1"/>
</dbReference>
<evidence type="ECO:0000256" key="3">
    <source>
        <dbReference type="ARBA" id="ARBA00022723"/>
    </source>
</evidence>
<dbReference type="GO" id="GO:0090729">
    <property type="term" value="F:toxin activity"/>
    <property type="evidence" value="ECO:0007669"/>
    <property type="project" value="UniProtKB-KW"/>
</dbReference>
<dbReference type="EC" id="3.1.-.-" evidence="6"/>
<gene>
    <name evidence="6" type="primary">vapC</name>
    <name evidence="8" type="ORF">FHX47_001480</name>
</gene>